<proteinExistence type="inferred from homology"/>
<organism evidence="4 5">
    <name type="scientific">Jimgerdemannia flammicorona</name>
    <dbReference type="NCBI Taxonomy" id="994334"/>
    <lineage>
        <taxon>Eukaryota</taxon>
        <taxon>Fungi</taxon>
        <taxon>Fungi incertae sedis</taxon>
        <taxon>Mucoromycota</taxon>
        <taxon>Mucoromycotina</taxon>
        <taxon>Endogonomycetes</taxon>
        <taxon>Endogonales</taxon>
        <taxon>Endogonaceae</taxon>
        <taxon>Jimgerdemannia</taxon>
    </lineage>
</organism>
<dbReference type="OrthoDB" id="10251412at2759"/>
<evidence type="ECO:0000313" key="4">
    <source>
        <dbReference type="EMBL" id="RUP44435.1"/>
    </source>
</evidence>
<keyword evidence="5" id="KW-1185">Reference proteome</keyword>
<keyword evidence="2" id="KW-0472">Membrane</keyword>
<dbReference type="Proteomes" id="UP000268093">
    <property type="component" value="Unassembled WGS sequence"/>
</dbReference>
<protein>
    <submittedName>
        <fullName evidence="4">P-loop containing nucleoside triphosphate hydrolase protein</fullName>
    </submittedName>
</protein>
<evidence type="ECO:0000256" key="1">
    <source>
        <dbReference type="ARBA" id="ARBA00007448"/>
    </source>
</evidence>
<keyword evidence="2" id="KW-1133">Transmembrane helix</keyword>
<dbReference type="PANTHER" id="PTHR23070">
    <property type="entry name" value="BCS1 AAA-TYPE ATPASE"/>
    <property type="match status" value="1"/>
</dbReference>
<dbReference type="GO" id="GO:0016887">
    <property type="term" value="F:ATP hydrolysis activity"/>
    <property type="evidence" value="ECO:0007669"/>
    <property type="project" value="InterPro"/>
</dbReference>
<name>A0A433D0S0_9FUNG</name>
<dbReference type="Gene3D" id="3.40.50.300">
    <property type="entry name" value="P-loop containing nucleotide triphosphate hydrolases"/>
    <property type="match status" value="1"/>
</dbReference>
<dbReference type="InterPro" id="IPR003959">
    <property type="entry name" value="ATPase_AAA_core"/>
</dbReference>
<feature type="domain" description="AAA+ ATPase" evidence="3">
    <location>
        <begin position="280"/>
        <end position="435"/>
    </location>
</feature>
<comment type="similarity">
    <text evidence="1">Belongs to the AAA ATPase family. BCS1 subfamily.</text>
</comment>
<reference evidence="4 5" key="1">
    <citation type="journal article" date="2018" name="New Phytol.">
        <title>Phylogenomics of Endogonaceae and evolution of mycorrhizas within Mucoromycota.</title>
        <authorList>
            <person name="Chang Y."/>
            <person name="Desiro A."/>
            <person name="Na H."/>
            <person name="Sandor L."/>
            <person name="Lipzen A."/>
            <person name="Clum A."/>
            <person name="Barry K."/>
            <person name="Grigoriev I.V."/>
            <person name="Martin F.M."/>
            <person name="Stajich J.E."/>
            <person name="Smith M.E."/>
            <person name="Bonito G."/>
            <person name="Spatafora J.W."/>
        </authorList>
    </citation>
    <scope>NUCLEOTIDE SEQUENCE [LARGE SCALE GENOMIC DNA]</scope>
    <source>
        <strain evidence="4 5">GMNB39</strain>
    </source>
</reference>
<dbReference type="SUPFAM" id="SSF52540">
    <property type="entry name" value="P-loop containing nucleoside triphosphate hydrolases"/>
    <property type="match status" value="1"/>
</dbReference>
<keyword evidence="2" id="KW-0812">Transmembrane</keyword>
<evidence type="ECO:0000256" key="2">
    <source>
        <dbReference type="SAM" id="Phobius"/>
    </source>
</evidence>
<dbReference type="InterPro" id="IPR027417">
    <property type="entry name" value="P-loop_NTPase"/>
</dbReference>
<dbReference type="InterPro" id="IPR003593">
    <property type="entry name" value="AAA+_ATPase"/>
</dbReference>
<comment type="caution">
    <text evidence="4">The sequence shown here is derived from an EMBL/GenBank/DDBJ whole genome shotgun (WGS) entry which is preliminary data.</text>
</comment>
<dbReference type="EMBL" id="RBNI01008920">
    <property type="protein sequence ID" value="RUP44435.1"/>
    <property type="molecule type" value="Genomic_DNA"/>
</dbReference>
<dbReference type="AlphaFoldDB" id="A0A433D0S0"/>
<sequence length="500" mass="56976">MWELNTNILEPLKSVFTIGRIESVLLAYIPQWLDNRIKTGIYSVDNFIITAIIALVLFMCKYVYQITSGLYQRLTDAPQDISITINYCARGKWGEAVENVQHAALSRFMSSHTNTKTSGEFVFEPDRGLNGLSNNKQYFNILPKPGESIDVCFDNYDLKMSFVIGTPSEYPEHRPVHTEQPPLPPICIRCISMLTVAQLRKIIENITCLYLDAEKELQAQTRMRFEYDASGTNWTPLNTLSNTGGIACIALDRSIEERLTDGLAAFARNRNLILNLGSPYRYGILLYGEPGTGKLSIIHAIAASLKRSIYMCDLRSFKSDSELKAAFSKIPKDSIVVFEDIDTQTHIVQRRQRHDQQMLTMDDDVDNRNNANRDELLGGSFIQAFSLGALFDVLDGRLIEEGIIFIMTTNHREQLDPALIRTGRMDLQLEFGNCTFDQIQRLFSIVLDDSAARISDLEKIYQKRILPPCDVKDVFMRYSPDKELMCSELKPYHLQDFNIK</sequence>
<gene>
    <name evidence="4" type="ORF">BC936DRAFT_149460</name>
</gene>
<dbReference type="GO" id="GO:0005524">
    <property type="term" value="F:ATP binding"/>
    <property type="evidence" value="ECO:0007669"/>
    <property type="project" value="InterPro"/>
</dbReference>
<accession>A0A433D0S0</accession>
<evidence type="ECO:0000313" key="5">
    <source>
        <dbReference type="Proteomes" id="UP000268093"/>
    </source>
</evidence>
<dbReference type="SMART" id="SM00382">
    <property type="entry name" value="AAA"/>
    <property type="match status" value="1"/>
</dbReference>
<evidence type="ECO:0000259" key="3">
    <source>
        <dbReference type="SMART" id="SM00382"/>
    </source>
</evidence>
<dbReference type="Pfam" id="PF00004">
    <property type="entry name" value="AAA"/>
    <property type="match status" value="1"/>
</dbReference>
<feature type="transmembrane region" description="Helical" evidence="2">
    <location>
        <begin position="41"/>
        <end position="64"/>
    </location>
</feature>
<dbReference type="InterPro" id="IPR050747">
    <property type="entry name" value="Mitochondrial_chaperone_BCS1"/>
</dbReference>
<keyword evidence="4" id="KW-0378">Hydrolase</keyword>